<dbReference type="EMBL" id="QAAD01000003">
    <property type="protein sequence ID" value="PTN09903.1"/>
    <property type="molecule type" value="Genomic_DNA"/>
</dbReference>
<organism evidence="8 9">
    <name type="scientific">Mangrovibacterium marinum</name>
    <dbReference type="NCBI Taxonomy" id="1639118"/>
    <lineage>
        <taxon>Bacteria</taxon>
        <taxon>Pseudomonadati</taxon>
        <taxon>Bacteroidota</taxon>
        <taxon>Bacteroidia</taxon>
        <taxon>Marinilabiliales</taxon>
        <taxon>Prolixibacteraceae</taxon>
        <taxon>Mangrovibacterium</taxon>
    </lineage>
</organism>
<accession>A0A2T5C4X8</accession>
<evidence type="ECO:0000313" key="9">
    <source>
        <dbReference type="Proteomes" id="UP000243525"/>
    </source>
</evidence>
<dbReference type="CDD" id="cd16350">
    <property type="entry name" value="VOC_like"/>
    <property type="match status" value="1"/>
</dbReference>
<name>A0A2T5C4X8_9BACT</name>
<evidence type="ECO:0000256" key="3">
    <source>
        <dbReference type="ARBA" id="ARBA00023002"/>
    </source>
</evidence>
<proteinExistence type="inferred from homology"/>
<sequence>MKITSKQILSQLLDALWQQYIQRVSYAKTYADLVTAKGGKVVNDHIAFRTLNTVTGKQPHGIGAIWHILDALQYKPVSNYKFTDKKLSAIHFEHPDKQFPKIFVSQLEVGELPPWAQELINEHVKDTHYHLSEIACLDLLELHKNEELEESAVKNLTRELTHYFARPWGIPKQENVEKLNEVSQYAAWTLLHGNSVNHFTAFINYQDVKEWPDLQTTCEALAAAGIPMKDRIEGQKGSKLQQSSTQAVTELVDVIRADGSQGKIPWSYAYYELAERGFIEQDGRQVLFSGFLGEQATHLFEMTKTHD</sequence>
<dbReference type="OrthoDB" id="506370at2"/>
<comment type="caution">
    <text evidence="8">The sequence shown here is derived from an EMBL/GenBank/DDBJ whole genome shotgun (WGS) entry which is preliminary data.</text>
</comment>
<keyword evidence="9" id="KW-1185">Reference proteome</keyword>
<comment type="cofactor">
    <cofactor evidence="1">
        <name>Fe(2+)</name>
        <dbReference type="ChEBI" id="CHEBI:29033"/>
    </cofactor>
</comment>
<evidence type="ECO:0000256" key="2">
    <source>
        <dbReference type="ARBA" id="ARBA00022964"/>
    </source>
</evidence>
<dbReference type="PANTHER" id="PTHR31136">
    <property type="entry name" value="DUF1338 DOMAIN-CONTAINING PROTEIN"/>
    <property type="match status" value="1"/>
</dbReference>
<dbReference type="Proteomes" id="UP000243525">
    <property type="component" value="Unassembled WGS sequence"/>
</dbReference>
<keyword evidence="2" id="KW-0223">Dioxygenase</keyword>
<evidence type="ECO:0000313" key="8">
    <source>
        <dbReference type="EMBL" id="PTN09903.1"/>
    </source>
</evidence>
<gene>
    <name evidence="8" type="ORF">C8N47_103200</name>
</gene>
<dbReference type="RefSeq" id="WP_107821284.1">
    <property type="nucleotide sequence ID" value="NZ_OY782574.1"/>
</dbReference>
<evidence type="ECO:0000256" key="7">
    <source>
        <dbReference type="ARBA" id="ARBA00035045"/>
    </source>
</evidence>
<dbReference type="SMART" id="SM01150">
    <property type="entry name" value="DUF1338"/>
    <property type="match status" value="1"/>
</dbReference>
<dbReference type="InterPro" id="IPR009770">
    <property type="entry name" value="HGLS"/>
</dbReference>
<dbReference type="Pfam" id="PF07063">
    <property type="entry name" value="HGLS"/>
    <property type="match status" value="1"/>
</dbReference>
<comment type="similarity">
    <text evidence="5">Belongs to the 2-oxoadipate dioxygenase/decarboxylase family.</text>
</comment>
<evidence type="ECO:0000256" key="1">
    <source>
        <dbReference type="ARBA" id="ARBA00001954"/>
    </source>
</evidence>
<dbReference type="EC" id="1.13.11.93" evidence="6"/>
<dbReference type="PANTHER" id="PTHR31136:SF5">
    <property type="entry name" value="2-OXOADIPATE DIOXYGENASE_DECARBOXYLASE, CHLOROPLASTIC"/>
    <property type="match status" value="1"/>
</dbReference>
<dbReference type="Gene3D" id="3.10.180.50">
    <property type="match status" value="1"/>
</dbReference>
<keyword evidence="4" id="KW-0408">Iron</keyword>
<protein>
    <recommendedName>
        <fullName evidence="6">2-oxoadipate dioxygenase/decarboxylase</fullName>
        <ecNumber evidence="6">1.13.11.93</ecNumber>
    </recommendedName>
    <alternativeName>
        <fullName evidence="7">2-hydroxyglutarate synthase</fullName>
    </alternativeName>
</protein>
<evidence type="ECO:0000256" key="4">
    <source>
        <dbReference type="ARBA" id="ARBA00023004"/>
    </source>
</evidence>
<reference evidence="8 9" key="1">
    <citation type="submission" date="2018-04" db="EMBL/GenBank/DDBJ databases">
        <title>Genomic Encyclopedia of Archaeal and Bacterial Type Strains, Phase II (KMG-II): from individual species to whole genera.</title>
        <authorList>
            <person name="Goeker M."/>
        </authorList>
    </citation>
    <scope>NUCLEOTIDE SEQUENCE [LARGE SCALE GENOMIC DNA]</scope>
    <source>
        <strain evidence="8 9">DSM 28823</strain>
    </source>
</reference>
<dbReference type="AlphaFoldDB" id="A0A2T5C4X8"/>
<keyword evidence="3" id="KW-0560">Oxidoreductase</keyword>
<dbReference type="GO" id="GO:0051213">
    <property type="term" value="F:dioxygenase activity"/>
    <property type="evidence" value="ECO:0007669"/>
    <property type="project" value="UniProtKB-KW"/>
</dbReference>
<evidence type="ECO:0000256" key="5">
    <source>
        <dbReference type="ARBA" id="ARBA00035013"/>
    </source>
</evidence>
<evidence type="ECO:0000256" key="6">
    <source>
        <dbReference type="ARBA" id="ARBA00035023"/>
    </source>
</evidence>